<sequence length="222" mass="25756">MSYLRYVKLIGTMHVSPRSREEVRRTILEEKPNAIAVELDRTRFYAMQNPRRPSFEDALKFGRRGLVQYILAKVEEKLGEEFGMMPGGEMKEAIALAQRFGIPLAVIDENISIITAKMLKAPLREKIMLLLESLAVFLPFLPSREEASNLMDEYKFMMLQFKRRYPYLFHVLVEERNEIMAHNLKAIVDDLKRMGIKKPKIVAIVGLGHKKGIERILNSYKD</sequence>
<reference evidence="1 2" key="2">
    <citation type="journal article" date="2015" name="Genome Announc.">
        <title>Complete Genome Sequence of Hyperthermophilic Piezophilic Archaeon Palaeococcus pacificus DY20341T, Isolated from Deep-Sea Hydrothermal Sediments.</title>
        <authorList>
            <person name="Zeng X."/>
            <person name="Jebbar M."/>
            <person name="Shao Z."/>
        </authorList>
    </citation>
    <scope>NUCLEOTIDE SEQUENCE [LARGE SCALE GENOMIC DNA]</scope>
    <source>
        <strain evidence="1 2">DY20341</strain>
    </source>
</reference>
<dbReference type="InterPro" id="IPR046345">
    <property type="entry name" value="TraB_PrgY-like"/>
</dbReference>
<dbReference type="KEGG" id="ppac:PAP_01410"/>
<dbReference type="PANTHER" id="PTHR21530">
    <property type="entry name" value="PHEROMONE SHUTDOWN PROTEIN"/>
    <property type="match status" value="1"/>
</dbReference>
<dbReference type="GeneID" id="24841415"/>
<dbReference type="eggNOG" id="arCOG02142">
    <property type="taxonomic scope" value="Archaea"/>
</dbReference>
<keyword evidence="2" id="KW-1185">Reference proteome</keyword>
<dbReference type="EMBL" id="CP006019">
    <property type="protein sequence ID" value="AIF68722.1"/>
    <property type="molecule type" value="Genomic_DNA"/>
</dbReference>
<dbReference type="OrthoDB" id="185689at2157"/>
<dbReference type="AlphaFoldDB" id="A0A075LS10"/>
<name>A0A075LS10_9EURY</name>
<dbReference type="STRING" id="1343739.PAP_01410"/>
<dbReference type="InterPro" id="IPR002816">
    <property type="entry name" value="TraB/PrgY/GumN_fam"/>
</dbReference>
<proteinExistence type="predicted"/>
<reference evidence="2" key="1">
    <citation type="submission" date="2013-06" db="EMBL/GenBank/DDBJ databases">
        <title>Complete Genome Sequence of Hyperthermophilic Palaeococcus pacificus DY20341T, Isolated from a Deep-Sea Hydrothermal Sediments.</title>
        <authorList>
            <person name="Zeng X."/>
            <person name="Shao Z."/>
        </authorList>
    </citation>
    <scope>NUCLEOTIDE SEQUENCE [LARGE SCALE GENOMIC DNA]</scope>
    <source>
        <strain evidence="2">DY20341</strain>
    </source>
</reference>
<protein>
    <recommendedName>
        <fullName evidence="3">Conjugal transfer protein TraB</fullName>
    </recommendedName>
</protein>
<dbReference type="PANTHER" id="PTHR21530:SF7">
    <property type="entry name" value="TRAB DOMAIN-CONTAINING PROTEIN"/>
    <property type="match status" value="1"/>
</dbReference>
<organism evidence="1 2">
    <name type="scientific">Palaeococcus pacificus DY20341</name>
    <dbReference type="NCBI Taxonomy" id="1343739"/>
    <lineage>
        <taxon>Archaea</taxon>
        <taxon>Methanobacteriati</taxon>
        <taxon>Methanobacteriota</taxon>
        <taxon>Thermococci</taxon>
        <taxon>Thermococcales</taxon>
        <taxon>Thermococcaceae</taxon>
        <taxon>Palaeococcus</taxon>
    </lineage>
</organism>
<dbReference type="RefSeq" id="WP_048164249.1">
    <property type="nucleotide sequence ID" value="NZ_CP006019.1"/>
</dbReference>
<evidence type="ECO:0000313" key="1">
    <source>
        <dbReference type="EMBL" id="AIF68722.1"/>
    </source>
</evidence>
<accession>A0A075LS10</accession>
<dbReference type="Pfam" id="PF01963">
    <property type="entry name" value="TraB_PrgY_gumN"/>
    <property type="match status" value="1"/>
</dbReference>
<evidence type="ECO:0008006" key="3">
    <source>
        <dbReference type="Google" id="ProtNLM"/>
    </source>
</evidence>
<gene>
    <name evidence="1" type="ORF">PAP_01410</name>
</gene>
<dbReference type="CDD" id="cd14726">
    <property type="entry name" value="TraB_PrgY-like"/>
    <property type="match status" value="1"/>
</dbReference>
<dbReference type="HOGENOM" id="CLU_066331_0_0_2"/>
<evidence type="ECO:0000313" key="2">
    <source>
        <dbReference type="Proteomes" id="UP000027981"/>
    </source>
</evidence>
<dbReference type="Proteomes" id="UP000027981">
    <property type="component" value="Chromosome"/>
</dbReference>